<dbReference type="Proteomes" id="UP000760668">
    <property type="component" value="Unassembled WGS sequence"/>
</dbReference>
<reference evidence="1" key="1">
    <citation type="journal article" date="2021" name="PeerJ">
        <title>Extensive microbial diversity within the chicken gut microbiome revealed by metagenomics and culture.</title>
        <authorList>
            <person name="Gilroy R."/>
            <person name="Ravi A."/>
            <person name="Getino M."/>
            <person name="Pursley I."/>
            <person name="Horton D.L."/>
            <person name="Alikhan N.F."/>
            <person name="Baker D."/>
            <person name="Gharbi K."/>
            <person name="Hall N."/>
            <person name="Watson M."/>
            <person name="Adriaenssens E.M."/>
            <person name="Foster-Nyarko E."/>
            <person name="Jarju S."/>
            <person name="Secka A."/>
            <person name="Antonio M."/>
            <person name="Oren A."/>
            <person name="Chaudhuri R.R."/>
            <person name="La Ragione R."/>
            <person name="Hildebrand F."/>
            <person name="Pallen M.J."/>
        </authorList>
    </citation>
    <scope>NUCLEOTIDE SEQUENCE</scope>
    <source>
        <strain evidence="1">CHK179-5677</strain>
    </source>
</reference>
<evidence type="ECO:0000313" key="2">
    <source>
        <dbReference type="Proteomes" id="UP000760668"/>
    </source>
</evidence>
<name>A0A921MND3_9FIRM</name>
<accession>A0A921MND3</accession>
<dbReference type="RefSeq" id="WP_294535374.1">
    <property type="nucleotide sequence ID" value="NZ_DYUC01000082.1"/>
</dbReference>
<sequence length="166" mass="18072">MAGLDEIRERMAAFLTEQGLDAVTAWPERRRTRREGAAAAVSLRSCEGGPAGFQDYLGERYNQETGRWEELYGRRVKITFGLDLYAARSSGGAAAVDRALDTLSAALSGPGPDGLSILEFSAGETQFQEDSQLYHCPVEAVCQARLYAVADEGGAFLDFEIRGERV</sequence>
<gene>
    <name evidence="1" type="ORF">K8V01_08255</name>
</gene>
<protein>
    <submittedName>
        <fullName evidence="1">Uncharacterized protein</fullName>
    </submittedName>
</protein>
<dbReference type="EMBL" id="DYUC01000082">
    <property type="protein sequence ID" value="HJG86996.1"/>
    <property type="molecule type" value="Genomic_DNA"/>
</dbReference>
<proteinExistence type="predicted"/>
<comment type="caution">
    <text evidence="1">The sequence shown here is derived from an EMBL/GenBank/DDBJ whole genome shotgun (WGS) entry which is preliminary data.</text>
</comment>
<reference evidence="1" key="2">
    <citation type="submission" date="2021-09" db="EMBL/GenBank/DDBJ databases">
        <authorList>
            <person name="Gilroy R."/>
        </authorList>
    </citation>
    <scope>NUCLEOTIDE SEQUENCE</scope>
    <source>
        <strain evidence="1">CHK179-5677</strain>
    </source>
</reference>
<dbReference type="AlphaFoldDB" id="A0A921MND3"/>
<organism evidence="1 2">
    <name type="scientific">Pseudoflavonifractor capillosus</name>
    <dbReference type="NCBI Taxonomy" id="106588"/>
    <lineage>
        <taxon>Bacteria</taxon>
        <taxon>Bacillati</taxon>
        <taxon>Bacillota</taxon>
        <taxon>Clostridia</taxon>
        <taxon>Eubacteriales</taxon>
        <taxon>Oscillospiraceae</taxon>
        <taxon>Pseudoflavonifractor</taxon>
    </lineage>
</organism>
<evidence type="ECO:0000313" key="1">
    <source>
        <dbReference type="EMBL" id="HJG86996.1"/>
    </source>
</evidence>